<evidence type="ECO:0000313" key="2">
    <source>
        <dbReference type="Proteomes" id="UP000011778"/>
    </source>
</evidence>
<sequence>MVPTSFRLNTKSKFLRSVVAFFSNQQTGLNPFQKNLPFPFSKTVIEFVNWLILSSVSFGIYRLRDLLKNSYIQK</sequence>
<dbReference type="AlphaFoldDB" id="M3G7J5"/>
<organism evidence="1 2">
    <name type="scientific">Leptospira interrogans serovar Copenhageni str. LT2050</name>
    <dbReference type="NCBI Taxonomy" id="1001598"/>
    <lineage>
        <taxon>Bacteria</taxon>
        <taxon>Pseudomonadati</taxon>
        <taxon>Spirochaetota</taxon>
        <taxon>Spirochaetia</taxon>
        <taxon>Leptospirales</taxon>
        <taxon>Leptospiraceae</taxon>
        <taxon>Leptospira</taxon>
    </lineage>
</organism>
<evidence type="ECO:0000313" key="1">
    <source>
        <dbReference type="EMBL" id="EMG21265.1"/>
    </source>
</evidence>
<accession>M3G7J5</accession>
<dbReference type="EMBL" id="AFMD02000334">
    <property type="protein sequence ID" value="EMG21265.1"/>
    <property type="molecule type" value="Genomic_DNA"/>
</dbReference>
<proteinExistence type="predicted"/>
<reference evidence="1 2" key="1">
    <citation type="submission" date="2013-02" db="EMBL/GenBank/DDBJ databases">
        <authorList>
            <person name="Harkins D.M."/>
            <person name="Durkin A.S."/>
            <person name="Brinkac L.M."/>
            <person name="Haft D.H."/>
            <person name="Selengut J.D."/>
            <person name="Sanka R."/>
            <person name="DePew J."/>
            <person name="Purushe J."/>
            <person name="Tulsiani S.M."/>
            <person name="Graham G.C."/>
            <person name="Burns M.-A."/>
            <person name="Dohnt M.F."/>
            <person name="Smythe L.D."/>
            <person name="McKay D.B."/>
            <person name="Craig S.B."/>
            <person name="Vinetz J.M."/>
            <person name="Sutton G.G."/>
            <person name="Nierman W.C."/>
            <person name="Fouts D.E."/>
        </authorList>
    </citation>
    <scope>NUCLEOTIDE SEQUENCE [LARGE SCALE GENOMIC DNA]</scope>
    <source>
        <strain evidence="1 2">LT2050</strain>
    </source>
</reference>
<dbReference type="Proteomes" id="UP000011778">
    <property type="component" value="Unassembled WGS sequence"/>
</dbReference>
<gene>
    <name evidence="1" type="ORF">LEP1GSC150_3706</name>
</gene>
<name>M3G7J5_LEPIT</name>
<comment type="caution">
    <text evidence="1">The sequence shown here is derived from an EMBL/GenBank/DDBJ whole genome shotgun (WGS) entry which is preliminary data.</text>
</comment>
<protein>
    <submittedName>
        <fullName evidence="1">Uncharacterized protein</fullName>
    </submittedName>
</protein>